<dbReference type="Gene3D" id="3.20.190.10">
    <property type="entry name" value="MutM-like, N-terminal"/>
    <property type="match status" value="1"/>
</dbReference>
<accession>A0ABQ6K9D1</accession>
<proteinExistence type="inferred from homology"/>
<keyword evidence="4" id="KW-0227">DNA damage</keyword>
<dbReference type="CDD" id="cd08971">
    <property type="entry name" value="AcNei2_N"/>
    <property type="match status" value="1"/>
</dbReference>
<dbReference type="SMART" id="SM01232">
    <property type="entry name" value="H2TH"/>
    <property type="match status" value="1"/>
</dbReference>
<keyword evidence="3" id="KW-0479">Metal-binding</keyword>
<dbReference type="SUPFAM" id="SSF81624">
    <property type="entry name" value="N-terminal domain of MutM-like DNA repair proteins"/>
    <property type="match status" value="1"/>
</dbReference>
<evidence type="ECO:0000256" key="13">
    <source>
        <dbReference type="PROSITE-ProRule" id="PRU00391"/>
    </source>
</evidence>
<keyword evidence="7" id="KW-0862">Zinc</keyword>
<comment type="similarity">
    <text evidence="1">Belongs to the FPG family.</text>
</comment>
<dbReference type="Gene3D" id="1.10.8.50">
    <property type="match status" value="1"/>
</dbReference>
<evidence type="ECO:0000256" key="8">
    <source>
        <dbReference type="ARBA" id="ARBA00023125"/>
    </source>
</evidence>
<keyword evidence="6" id="KW-0378">Hydrolase</keyword>
<evidence type="ECO:0000313" key="17">
    <source>
        <dbReference type="Proteomes" id="UP001157034"/>
    </source>
</evidence>
<dbReference type="EC" id="4.2.99.18" evidence="2"/>
<keyword evidence="11" id="KW-0511">Multifunctional enzyme</keyword>
<dbReference type="Proteomes" id="UP001157034">
    <property type="component" value="Unassembled WGS sequence"/>
</dbReference>
<comment type="caution">
    <text evidence="16">The sequence shown here is derived from an EMBL/GenBank/DDBJ whole genome shotgun (WGS) entry which is preliminary data.</text>
</comment>
<reference evidence="17" key="1">
    <citation type="journal article" date="2019" name="Int. J. Syst. Evol. Microbiol.">
        <title>The Global Catalogue of Microorganisms (GCM) 10K type strain sequencing project: providing services to taxonomists for standard genome sequencing and annotation.</title>
        <authorList>
            <consortium name="The Broad Institute Genomics Platform"/>
            <consortium name="The Broad Institute Genome Sequencing Center for Infectious Disease"/>
            <person name="Wu L."/>
            <person name="Ma J."/>
        </authorList>
    </citation>
    <scope>NUCLEOTIDE SEQUENCE [LARGE SCALE GENOMIC DNA]</scope>
    <source>
        <strain evidence="17">NBRC 108894</strain>
    </source>
</reference>
<dbReference type="PROSITE" id="PS51066">
    <property type="entry name" value="ZF_FPG_2"/>
    <property type="match status" value="1"/>
</dbReference>
<dbReference type="SUPFAM" id="SSF57716">
    <property type="entry name" value="Glucocorticoid receptor-like (DNA-binding domain)"/>
    <property type="match status" value="1"/>
</dbReference>
<dbReference type="InterPro" id="IPR012319">
    <property type="entry name" value="FPG_cat"/>
</dbReference>
<evidence type="ECO:0000256" key="9">
    <source>
        <dbReference type="ARBA" id="ARBA00023204"/>
    </source>
</evidence>
<evidence type="ECO:0000256" key="1">
    <source>
        <dbReference type="ARBA" id="ARBA00009409"/>
    </source>
</evidence>
<dbReference type="InterPro" id="IPR044090">
    <property type="entry name" value="Nei2_N"/>
</dbReference>
<evidence type="ECO:0000256" key="4">
    <source>
        <dbReference type="ARBA" id="ARBA00022763"/>
    </source>
</evidence>
<evidence type="ECO:0000256" key="2">
    <source>
        <dbReference type="ARBA" id="ARBA00012720"/>
    </source>
</evidence>
<feature type="domain" description="Formamidopyrimidine-DNA glycosylase catalytic" evidence="15">
    <location>
        <begin position="2"/>
        <end position="101"/>
    </location>
</feature>
<evidence type="ECO:0000256" key="10">
    <source>
        <dbReference type="ARBA" id="ARBA00023239"/>
    </source>
</evidence>
<dbReference type="SMART" id="SM00898">
    <property type="entry name" value="Fapy_DNA_glyco"/>
    <property type="match status" value="1"/>
</dbReference>
<dbReference type="PANTHER" id="PTHR42697">
    <property type="entry name" value="ENDONUCLEASE 8"/>
    <property type="match status" value="1"/>
</dbReference>
<keyword evidence="17" id="KW-1185">Reference proteome</keyword>
<dbReference type="InterPro" id="IPR035937">
    <property type="entry name" value="FPG_N"/>
</dbReference>
<gene>
    <name evidence="16" type="ORF">GCM10025881_24140</name>
</gene>
<evidence type="ECO:0000256" key="5">
    <source>
        <dbReference type="ARBA" id="ARBA00022771"/>
    </source>
</evidence>
<dbReference type="InterPro" id="IPR015886">
    <property type="entry name" value="H2TH_FPG"/>
</dbReference>
<dbReference type="PANTHER" id="PTHR42697:SF1">
    <property type="entry name" value="ENDONUCLEASE 8"/>
    <property type="match status" value="1"/>
</dbReference>
<organism evidence="16 17">
    <name type="scientific">Pseudolysinimonas kribbensis</name>
    <dbReference type="NCBI Taxonomy" id="433641"/>
    <lineage>
        <taxon>Bacteria</taxon>
        <taxon>Bacillati</taxon>
        <taxon>Actinomycetota</taxon>
        <taxon>Actinomycetes</taxon>
        <taxon>Micrococcales</taxon>
        <taxon>Microbacteriaceae</taxon>
        <taxon>Pseudolysinimonas</taxon>
    </lineage>
</organism>
<keyword evidence="9" id="KW-0234">DNA repair</keyword>
<name>A0ABQ6K9D1_9MICO</name>
<keyword evidence="8" id="KW-0238">DNA-binding</keyword>
<sequence>MPEGDTIRMTARRQHAALSGRVLTGFDIRVPEFATVDLSGQTVREVASVGKHLFHRFDELSLHTHLKMEGSWRTVAPAQRWPRPAFQARAVLTTAEVVSIGFELGTTELLPSVDEESVVGHLGPDLLAPDAARHPAPHAWDAAEAVRRLSADPLQTVFGALLDQRNLAGIGNVYANELCFVRGLLPTRRIGEVGDIPALVDLARRMLWANRDRGARSTTGDLRPGRRTWVYGRTGEPCRRCGSTLLGGELGRREGEERVVTWCPVCQR</sequence>
<protein>
    <recommendedName>
        <fullName evidence="2">DNA-(apurinic or apyrimidinic site) lyase</fullName>
        <ecNumber evidence="2">4.2.99.18</ecNumber>
    </recommendedName>
</protein>
<feature type="domain" description="FPG-type" evidence="14">
    <location>
        <begin position="229"/>
        <end position="268"/>
    </location>
</feature>
<dbReference type="RefSeq" id="WP_284254333.1">
    <property type="nucleotide sequence ID" value="NZ_BAAAQO010000002.1"/>
</dbReference>
<keyword evidence="10" id="KW-0456">Lyase</keyword>
<evidence type="ECO:0000256" key="11">
    <source>
        <dbReference type="ARBA" id="ARBA00023268"/>
    </source>
</evidence>
<dbReference type="InterPro" id="IPR000214">
    <property type="entry name" value="Znf_DNA_glyclase/AP_lyase"/>
</dbReference>
<evidence type="ECO:0000259" key="14">
    <source>
        <dbReference type="PROSITE" id="PS51066"/>
    </source>
</evidence>
<evidence type="ECO:0000256" key="6">
    <source>
        <dbReference type="ARBA" id="ARBA00022801"/>
    </source>
</evidence>
<dbReference type="EMBL" id="BSVB01000001">
    <property type="protein sequence ID" value="GMA95590.1"/>
    <property type="molecule type" value="Genomic_DNA"/>
</dbReference>
<keyword evidence="5 13" id="KW-0863">Zinc-finger</keyword>
<evidence type="ECO:0000256" key="12">
    <source>
        <dbReference type="ARBA" id="ARBA00023295"/>
    </source>
</evidence>
<dbReference type="SUPFAM" id="SSF46946">
    <property type="entry name" value="S13-like H2TH domain"/>
    <property type="match status" value="1"/>
</dbReference>
<dbReference type="Pfam" id="PF01149">
    <property type="entry name" value="Fapy_DNA_glyco"/>
    <property type="match status" value="1"/>
</dbReference>
<evidence type="ECO:0000313" key="16">
    <source>
        <dbReference type="EMBL" id="GMA95590.1"/>
    </source>
</evidence>
<dbReference type="PROSITE" id="PS51068">
    <property type="entry name" value="FPG_CAT"/>
    <property type="match status" value="1"/>
</dbReference>
<dbReference type="InterPro" id="IPR010979">
    <property type="entry name" value="Ribosomal_uS13-like_H2TH"/>
</dbReference>
<evidence type="ECO:0000256" key="7">
    <source>
        <dbReference type="ARBA" id="ARBA00022833"/>
    </source>
</evidence>
<evidence type="ECO:0000256" key="3">
    <source>
        <dbReference type="ARBA" id="ARBA00022723"/>
    </source>
</evidence>
<evidence type="ECO:0000259" key="15">
    <source>
        <dbReference type="PROSITE" id="PS51068"/>
    </source>
</evidence>
<keyword evidence="12" id="KW-0326">Glycosidase</keyword>